<dbReference type="EMBL" id="JARJLG010000043">
    <property type="protein sequence ID" value="KAJ7762371.1"/>
    <property type="molecule type" value="Genomic_DNA"/>
</dbReference>
<name>A0AAD7JD33_9AGAR</name>
<keyword evidence="2" id="KW-1185">Reference proteome</keyword>
<dbReference type="AlphaFoldDB" id="A0AAD7JD33"/>
<gene>
    <name evidence="1" type="ORF">DFH07DRAFT_408929</name>
</gene>
<evidence type="ECO:0000313" key="2">
    <source>
        <dbReference type="Proteomes" id="UP001215280"/>
    </source>
</evidence>
<evidence type="ECO:0000313" key="1">
    <source>
        <dbReference type="EMBL" id="KAJ7762371.1"/>
    </source>
</evidence>
<dbReference type="Proteomes" id="UP001215280">
    <property type="component" value="Unassembled WGS sequence"/>
</dbReference>
<comment type="caution">
    <text evidence="1">The sequence shown here is derived from an EMBL/GenBank/DDBJ whole genome shotgun (WGS) entry which is preliminary data.</text>
</comment>
<accession>A0AAD7JD33</accession>
<reference evidence="1" key="1">
    <citation type="submission" date="2023-03" db="EMBL/GenBank/DDBJ databases">
        <title>Massive genome expansion in bonnet fungi (Mycena s.s.) driven by repeated elements and novel gene families across ecological guilds.</title>
        <authorList>
            <consortium name="Lawrence Berkeley National Laboratory"/>
            <person name="Harder C.B."/>
            <person name="Miyauchi S."/>
            <person name="Viragh M."/>
            <person name="Kuo A."/>
            <person name="Thoen E."/>
            <person name="Andreopoulos B."/>
            <person name="Lu D."/>
            <person name="Skrede I."/>
            <person name="Drula E."/>
            <person name="Henrissat B."/>
            <person name="Morin E."/>
            <person name="Kohler A."/>
            <person name="Barry K."/>
            <person name="LaButti K."/>
            <person name="Morin E."/>
            <person name="Salamov A."/>
            <person name="Lipzen A."/>
            <person name="Mereny Z."/>
            <person name="Hegedus B."/>
            <person name="Baldrian P."/>
            <person name="Stursova M."/>
            <person name="Weitz H."/>
            <person name="Taylor A."/>
            <person name="Grigoriev I.V."/>
            <person name="Nagy L.G."/>
            <person name="Martin F."/>
            <person name="Kauserud H."/>
        </authorList>
    </citation>
    <scope>NUCLEOTIDE SEQUENCE</scope>
    <source>
        <strain evidence="1">CBHHK188m</strain>
    </source>
</reference>
<protein>
    <submittedName>
        <fullName evidence="1">Uncharacterized protein</fullName>
    </submittedName>
</protein>
<proteinExistence type="predicted"/>
<organism evidence="1 2">
    <name type="scientific">Mycena maculata</name>
    <dbReference type="NCBI Taxonomy" id="230809"/>
    <lineage>
        <taxon>Eukaryota</taxon>
        <taxon>Fungi</taxon>
        <taxon>Dikarya</taxon>
        <taxon>Basidiomycota</taxon>
        <taxon>Agaricomycotina</taxon>
        <taxon>Agaricomycetes</taxon>
        <taxon>Agaricomycetidae</taxon>
        <taxon>Agaricales</taxon>
        <taxon>Marasmiineae</taxon>
        <taxon>Mycenaceae</taxon>
        <taxon>Mycena</taxon>
    </lineage>
</organism>
<sequence>MYPVARRVQFWVDLIFYEIVTIFGKVMPTRTLIPSHLFFSLLGPTAKLPRSRSSRHYRLPLSRLWIEFTHFLNVPVAFSPKLTHVELVFWESTGIQAPDISRLIRSLQQLPDFYPLRRESGPQAICSSLPDLRVVIIVRDDARHDYEELEMPNDYSFDARIVTFSRISMDDWEATNFGHDNIWSHAEGVIAQRRARSGSPDRT</sequence>